<evidence type="ECO:0000313" key="2">
    <source>
        <dbReference type="WBParaSite" id="MCU_014307-RA"/>
    </source>
</evidence>
<dbReference type="InterPro" id="IPR012341">
    <property type="entry name" value="6hp_glycosidase-like_sf"/>
</dbReference>
<dbReference type="WBParaSite" id="MCU_014307-RA">
    <property type="protein sequence ID" value="MCU_014307-RA"/>
    <property type="gene ID" value="MCU_014307"/>
</dbReference>
<comment type="similarity">
    <text evidence="1">Belongs to the glycosyl hydrolase 65 family.</text>
</comment>
<dbReference type="InterPro" id="IPR008928">
    <property type="entry name" value="6-hairpin_glycosidase_sf"/>
</dbReference>
<dbReference type="GO" id="GO:0004553">
    <property type="term" value="F:hydrolase activity, hydrolyzing O-glycosyl compounds"/>
    <property type="evidence" value="ECO:0007669"/>
    <property type="project" value="TreeGrafter"/>
</dbReference>
<dbReference type="AlphaFoldDB" id="A0A5K3G2A9"/>
<evidence type="ECO:0000256" key="1">
    <source>
        <dbReference type="ARBA" id="ARBA00006768"/>
    </source>
</evidence>
<dbReference type="Gene3D" id="1.50.10.10">
    <property type="match status" value="1"/>
</dbReference>
<dbReference type="PANTHER" id="PTHR11051">
    <property type="entry name" value="GLYCOSYL HYDROLASE-RELATED"/>
    <property type="match status" value="1"/>
</dbReference>
<organism evidence="2">
    <name type="scientific">Mesocestoides corti</name>
    <name type="common">Flatworm</name>
    <dbReference type="NCBI Taxonomy" id="53468"/>
    <lineage>
        <taxon>Eukaryota</taxon>
        <taxon>Metazoa</taxon>
        <taxon>Spiralia</taxon>
        <taxon>Lophotrochozoa</taxon>
        <taxon>Platyhelminthes</taxon>
        <taxon>Cestoda</taxon>
        <taxon>Eucestoda</taxon>
        <taxon>Cyclophyllidea</taxon>
        <taxon>Mesocestoididae</taxon>
        <taxon>Mesocestoides</taxon>
    </lineage>
</organism>
<protein>
    <submittedName>
        <fullName evidence="2">Pentatricopeptide repeat-containing protein</fullName>
    </submittedName>
</protein>
<sequence length="165" mass="18795">MPPDEFCARCDNSAYTNAAAAAALAGPARMSRLFRRDVTVSQKAWEDLSSQIWMPFDATEKVMLEYEGYDSGRTIKQADTILLSYPLMYTQSKEDKTRMIEKYAAVTSLNGPAMTWAMFCICAMEVDLLDRAMEYFSRCLLNCQMPFYVSNDGLIDMLMRPIQCH</sequence>
<dbReference type="SUPFAM" id="SSF48208">
    <property type="entry name" value="Six-hairpin glycosidases"/>
    <property type="match status" value="1"/>
</dbReference>
<proteinExistence type="inferred from homology"/>
<dbReference type="GO" id="GO:0005975">
    <property type="term" value="P:carbohydrate metabolic process"/>
    <property type="evidence" value="ECO:0007669"/>
    <property type="project" value="InterPro"/>
</dbReference>
<reference evidence="2" key="1">
    <citation type="submission" date="2019-11" db="UniProtKB">
        <authorList>
            <consortium name="WormBaseParasite"/>
        </authorList>
    </citation>
    <scope>IDENTIFICATION</scope>
</reference>
<dbReference type="PANTHER" id="PTHR11051:SF8">
    <property type="entry name" value="PROTEIN-GLUCOSYLGALACTOSYLHYDROXYLYSINE GLUCOSIDASE"/>
    <property type="match status" value="1"/>
</dbReference>
<name>A0A5K3G2A9_MESCO</name>
<accession>A0A5K3G2A9</accession>